<dbReference type="Proteomes" id="UP001058974">
    <property type="component" value="Chromosome 2"/>
</dbReference>
<proteinExistence type="predicted"/>
<dbReference type="AlphaFoldDB" id="A0A9D4YJH1"/>
<gene>
    <name evidence="2" type="ORF">KIW84_025408</name>
</gene>
<dbReference type="EMBL" id="JAMSHJ010000002">
    <property type="protein sequence ID" value="KAI5440037.1"/>
    <property type="molecule type" value="Genomic_DNA"/>
</dbReference>
<evidence type="ECO:0000313" key="3">
    <source>
        <dbReference type="Proteomes" id="UP001058974"/>
    </source>
</evidence>
<accession>A0A9D4YJH1</accession>
<evidence type="ECO:0000259" key="1">
    <source>
        <dbReference type="Pfam" id="PF04937"/>
    </source>
</evidence>
<dbReference type="PANTHER" id="PTHR32166:SF122">
    <property type="entry name" value="OS09G0499600 PROTEIN"/>
    <property type="match status" value="1"/>
</dbReference>
<dbReference type="Pfam" id="PF04937">
    <property type="entry name" value="DUF659"/>
    <property type="match status" value="1"/>
</dbReference>
<evidence type="ECO:0000313" key="2">
    <source>
        <dbReference type="EMBL" id="KAI5440037.1"/>
    </source>
</evidence>
<dbReference type="InterPro" id="IPR007021">
    <property type="entry name" value="DUF659"/>
</dbReference>
<organism evidence="2 3">
    <name type="scientific">Pisum sativum</name>
    <name type="common">Garden pea</name>
    <name type="synonym">Lathyrus oleraceus</name>
    <dbReference type="NCBI Taxonomy" id="3888"/>
    <lineage>
        <taxon>Eukaryota</taxon>
        <taxon>Viridiplantae</taxon>
        <taxon>Streptophyta</taxon>
        <taxon>Embryophyta</taxon>
        <taxon>Tracheophyta</taxon>
        <taxon>Spermatophyta</taxon>
        <taxon>Magnoliopsida</taxon>
        <taxon>eudicotyledons</taxon>
        <taxon>Gunneridae</taxon>
        <taxon>Pentapetalae</taxon>
        <taxon>rosids</taxon>
        <taxon>fabids</taxon>
        <taxon>Fabales</taxon>
        <taxon>Fabaceae</taxon>
        <taxon>Papilionoideae</taxon>
        <taxon>50 kb inversion clade</taxon>
        <taxon>NPAAA clade</taxon>
        <taxon>Hologalegina</taxon>
        <taxon>IRL clade</taxon>
        <taxon>Fabeae</taxon>
        <taxon>Lathyrus</taxon>
    </lineage>
</organism>
<protein>
    <recommendedName>
        <fullName evidence="1">DUF659 domain-containing protein</fullName>
    </recommendedName>
</protein>
<dbReference type="PANTHER" id="PTHR32166">
    <property type="entry name" value="OSJNBA0013A04.12 PROTEIN"/>
    <property type="match status" value="1"/>
</dbReference>
<sequence>MISSSIVGTLVVGDLTAPPAIAPPPCQKKLSWLKHHLAGTQKDVEACKAVPNEIKREILQVCSRLHENLIKKTETMVEEEMSEGTVFLNYVDASNICKTAEKIFEMIDAVVEEVGEDNGVQVVTNNATNYKVAGEMLMRKKNKLY</sequence>
<reference evidence="2 3" key="1">
    <citation type="journal article" date="2022" name="Nat. Genet.">
        <title>Improved pea reference genome and pan-genome highlight genomic features and evolutionary characteristics.</title>
        <authorList>
            <person name="Yang T."/>
            <person name="Liu R."/>
            <person name="Luo Y."/>
            <person name="Hu S."/>
            <person name="Wang D."/>
            <person name="Wang C."/>
            <person name="Pandey M.K."/>
            <person name="Ge S."/>
            <person name="Xu Q."/>
            <person name="Li N."/>
            <person name="Li G."/>
            <person name="Huang Y."/>
            <person name="Saxena R.K."/>
            <person name="Ji Y."/>
            <person name="Li M."/>
            <person name="Yan X."/>
            <person name="He Y."/>
            <person name="Liu Y."/>
            <person name="Wang X."/>
            <person name="Xiang C."/>
            <person name="Varshney R.K."/>
            <person name="Ding H."/>
            <person name="Gao S."/>
            <person name="Zong X."/>
        </authorList>
    </citation>
    <scope>NUCLEOTIDE SEQUENCE [LARGE SCALE GENOMIC DNA]</scope>
    <source>
        <strain evidence="2 3">cv. Zhongwan 6</strain>
    </source>
</reference>
<name>A0A9D4YJH1_PEA</name>
<comment type="caution">
    <text evidence="2">The sequence shown here is derived from an EMBL/GenBank/DDBJ whole genome shotgun (WGS) entry which is preliminary data.</text>
</comment>
<feature type="domain" description="DUF659" evidence="1">
    <location>
        <begin position="81"/>
        <end position="145"/>
    </location>
</feature>
<keyword evidence="3" id="KW-1185">Reference proteome</keyword>
<dbReference type="Gramene" id="Psat02G0540800-T1">
    <property type="protein sequence ID" value="KAI5440037.1"/>
    <property type="gene ID" value="KIW84_025408"/>
</dbReference>